<keyword evidence="1" id="KW-0472">Membrane</keyword>
<keyword evidence="3" id="KW-1185">Reference proteome</keyword>
<dbReference type="EMBL" id="WXEW01000011">
    <property type="protein sequence ID" value="NAS26703.1"/>
    <property type="molecule type" value="Genomic_DNA"/>
</dbReference>
<name>A0A7C9JJJ5_9ACTN</name>
<evidence type="ECO:0000256" key="1">
    <source>
        <dbReference type="SAM" id="Phobius"/>
    </source>
</evidence>
<organism evidence="2 3">
    <name type="scientific">Herbidospora solisilvae</name>
    <dbReference type="NCBI Taxonomy" id="2696284"/>
    <lineage>
        <taxon>Bacteria</taxon>
        <taxon>Bacillati</taxon>
        <taxon>Actinomycetota</taxon>
        <taxon>Actinomycetes</taxon>
        <taxon>Streptosporangiales</taxon>
        <taxon>Streptosporangiaceae</taxon>
        <taxon>Herbidospora</taxon>
    </lineage>
</organism>
<keyword evidence="1" id="KW-1133">Transmembrane helix</keyword>
<protein>
    <submittedName>
        <fullName evidence="2">Uncharacterized protein</fullName>
    </submittedName>
</protein>
<proteinExistence type="predicted"/>
<gene>
    <name evidence="2" type="ORF">GT755_34145</name>
</gene>
<evidence type="ECO:0000313" key="3">
    <source>
        <dbReference type="Proteomes" id="UP000479526"/>
    </source>
</evidence>
<sequence length="56" mass="5838">MISIATPATDPTSIGPGLLGFIVVAAIGVALFFLIKSMNRQIAKIEVPHEGNSKSD</sequence>
<reference evidence="2 3" key="1">
    <citation type="submission" date="2020-01" db="EMBL/GenBank/DDBJ databases">
        <title>Herbidospora sp. NEAU-GS84 nov., a novel actinomycete isolated from soil.</title>
        <authorList>
            <person name="Han L."/>
        </authorList>
    </citation>
    <scope>NUCLEOTIDE SEQUENCE [LARGE SCALE GENOMIC DNA]</scope>
    <source>
        <strain evidence="2 3">NEAU-GS84</strain>
    </source>
</reference>
<dbReference type="AlphaFoldDB" id="A0A7C9JJJ5"/>
<dbReference type="Proteomes" id="UP000479526">
    <property type="component" value="Unassembled WGS sequence"/>
</dbReference>
<evidence type="ECO:0000313" key="2">
    <source>
        <dbReference type="EMBL" id="NAS26703.1"/>
    </source>
</evidence>
<accession>A0A7C9JJJ5</accession>
<keyword evidence="1" id="KW-0812">Transmembrane</keyword>
<comment type="caution">
    <text evidence="2">The sequence shown here is derived from an EMBL/GenBank/DDBJ whole genome shotgun (WGS) entry which is preliminary data.</text>
</comment>
<feature type="transmembrane region" description="Helical" evidence="1">
    <location>
        <begin position="14"/>
        <end position="35"/>
    </location>
</feature>
<dbReference type="RefSeq" id="WP_161483669.1">
    <property type="nucleotide sequence ID" value="NZ_WXEW01000011.1"/>
</dbReference>